<feature type="transmembrane region" description="Helical" evidence="10">
    <location>
        <begin position="268"/>
        <end position="290"/>
    </location>
</feature>
<comment type="caution">
    <text evidence="11">The sequence shown here is derived from an EMBL/GenBank/DDBJ whole genome shotgun (WGS) entry which is preliminary data.</text>
</comment>
<keyword evidence="6 10" id="KW-1133">Transmembrane helix</keyword>
<feature type="transmembrane region" description="Helical" evidence="10">
    <location>
        <begin position="73"/>
        <end position="91"/>
    </location>
</feature>
<keyword evidence="3 10" id="KW-0716">Sensory transduction</keyword>
<evidence type="ECO:0000256" key="1">
    <source>
        <dbReference type="ARBA" id="ARBA00004651"/>
    </source>
</evidence>
<name>A0ABP1N6N8_XYLVO</name>
<evidence type="ECO:0000256" key="5">
    <source>
        <dbReference type="ARBA" id="ARBA00022725"/>
    </source>
</evidence>
<evidence type="ECO:0000256" key="2">
    <source>
        <dbReference type="ARBA" id="ARBA00022475"/>
    </source>
</evidence>
<feature type="transmembrane region" description="Helical" evidence="10">
    <location>
        <begin position="296"/>
        <end position="323"/>
    </location>
</feature>
<dbReference type="Pfam" id="PF02949">
    <property type="entry name" value="7tm_6"/>
    <property type="match status" value="1"/>
</dbReference>
<accession>A0ABP1N6N8</accession>
<feature type="transmembrane region" description="Helical" evidence="10">
    <location>
        <begin position="188"/>
        <end position="215"/>
    </location>
</feature>
<comment type="subcellular location">
    <subcellularLocation>
        <location evidence="1 10">Cell membrane</location>
        <topology evidence="1 10">Multi-pass membrane protein</topology>
    </subcellularLocation>
</comment>
<evidence type="ECO:0000256" key="8">
    <source>
        <dbReference type="ARBA" id="ARBA00023170"/>
    </source>
</evidence>
<sequence>MNSNYQNDVNSSLKYCRIFLGIIGMWPLINGYANKVERFTSTLLIVVSVTSTIFVLIPGGYSFFYVTELELKIQILGPVCFCFACLLKYCCFGAKASAIKYCIERIKEDWKFMDDEEHRAIMTESMIVAHKSIIVFSAQMYFSSVSYCIILPHWSNPILLSDNITYKPLINPGLDLILGDVVARYYNFIYLVHCIFGFISVTIDNSVCGVVLSFVAHACGMFQIQVARLQHLVDGTKDKRNRLAVIVHEHTEVLRYADSVSKALQEIFFFDILTSSIAICALEYLCVMAWKNGDLVGVVTYGAACISLGFNMFVICYVGEVLLEEVSSNGERFGEATYNIRWFDLPQNKKLDLILLIAISKYPPKLSGGKIFEISINTFTTCKGLTFLLDRDLYVRDFTGTQVIVRLPEFVSSCYGMMTTVDISKACSKLNSNHLFNYRLLKNKE</sequence>
<comment type="similarity">
    <text evidence="10">Belongs to the insect chemoreceptor superfamily. Heteromeric odorant receptor channel (TC 1.A.69) family.</text>
</comment>
<evidence type="ECO:0000256" key="6">
    <source>
        <dbReference type="ARBA" id="ARBA00022989"/>
    </source>
</evidence>
<dbReference type="EMBL" id="CAXAJV020001287">
    <property type="protein sequence ID" value="CAL7936640.1"/>
    <property type="molecule type" value="Genomic_DNA"/>
</dbReference>
<keyword evidence="4 10" id="KW-0812">Transmembrane</keyword>
<keyword evidence="2" id="KW-1003">Cell membrane</keyword>
<dbReference type="PANTHER" id="PTHR21137:SF35">
    <property type="entry name" value="ODORANT RECEPTOR 19A-RELATED"/>
    <property type="match status" value="1"/>
</dbReference>
<proteinExistence type="inferred from homology"/>
<keyword evidence="9 10" id="KW-0807">Transducer</keyword>
<dbReference type="InterPro" id="IPR004117">
    <property type="entry name" value="7tm6_olfct_rcpt"/>
</dbReference>
<evidence type="ECO:0000313" key="12">
    <source>
        <dbReference type="Proteomes" id="UP001642520"/>
    </source>
</evidence>
<feature type="transmembrane region" description="Helical" evidence="10">
    <location>
        <begin position="41"/>
        <end position="61"/>
    </location>
</feature>
<dbReference type="PANTHER" id="PTHR21137">
    <property type="entry name" value="ODORANT RECEPTOR"/>
    <property type="match status" value="1"/>
</dbReference>
<protein>
    <recommendedName>
        <fullName evidence="10">Odorant receptor</fullName>
    </recommendedName>
</protein>
<gene>
    <name evidence="11" type="ORF">XYLVIOL_LOCUS2279</name>
</gene>
<feature type="transmembrane region" description="Helical" evidence="10">
    <location>
        <begin position="12"/>
        <end position="29"/>
    </location>
</feature>
<keyword evidence="7 10" id="KW-0472">Membrane</keyword>
<evidence type="ECO:0000313" key="11">
    <source>
        <dbReference type="EMBL" id="CAL7936640.1"/>
    </source>
</evidence>
<dbReference type="Proteomes" id="UP001642520">
    <property type="component" value="Unassembled WGS sequence"/>
</dbReference>
<evidence type="ECO:0000256" key="10">
    <source>
        <dbReference type="RuleBase" id="RU351113"/>
    </source>
</evidence>
<evidence type="ECO:0000256" key="3">
    <source>
        <dbReference type="ARBA" id="ARBA00022606"/>
    </source>
</evidence>
<keyword evidence="8 10" id="KW-0675">Receptor</keyword>
<evidence type="ECO:0000256" key="4">
    <source>
        <dbReference type="ARBA" id="ARBA00022692"/>
    </source>
</evidence>
<organism evidence="11 12">
    <name type="scientific">Xylocopa violacea</name>
    <name type="common">Violet carpenter bee</name>
    <name type="synonym">Apis violacea</name>
    <dbReference type="NCBI Taxonomy" id="135666"/>
    <lineage>
        <taxon>Eukaryota</taxon>
        <taxon>Metazoa</taxon>
        <taxon>Ecdysozoa</taxon>
        <taxon>Arthropoda</taxon>
        <taxon>Hexapoda</taxon>
        <taxon>Insecta</taxon>
        <taxon>Pterygota</taxon>
        <taxon>Neoptera</taxon>
        <taxon>Endopterygota</taxon>
        <taxon>Hymenoptera</taxon>
        <taxon>Apocrita</taxon>
        <taxon>Aculeata</taxon>
        <taxon>Apoidea</taxon>
        <taxon>Anthophila</taxon>
        <taxon>Apidae</taxon>
        <taxon>Xylocopa</taxon>
        <taxon>Xylocopa</taxon>
    </lineage>
</organism>
<feature type="transmembrane region" description="Helical" evidence="10">
    <location>
        <begin position="133"/>
        <end position="154"/>
    </location>
</feature>
<keyword evidence="5 10" id="KW-0552">Olfaction</keyword>
<reference evidence="11 12" key="1">
    <citation type="submission" date="2024-08" db="EMBL/GenBank/DDBJ databases">
        <authorList>
            <person name="Will J Nash"/>
            <person name="Angela Man"/>
            <person name="Seanna McTaggart"/>
            <person name="Kendall Baker"/>
            <person name="Tom Barker"/>
            <person name="Leah Catchpole"/>
            <person name="Alex Durrant"/>
            <person name="Karim Gharbi"/>
            <person name="Naomi Irish"/>
            <person name="Gemy Kaithakottil"/>
            <person name="Debby Ku"/>
            <person name="Aaliyah Providence"/>
            <person name="Felix Shaw"/>
            <person name="David Swarbreck"/>
            <person name="Chris Watkins"/>
            <person name="Ann M. McCartney"/>
            <person name="Giulio Formenti"/>
            <person name="Alice Mouton"/>
            <person name="Noel Vella"/>
            <person name="Bjorn M von Reumont"/>
            <person name="Adriana Vella"/>
            <person name="Wilfried Haerty"/>
        </authorList>
    </citation>
    <scope>NUCLEOTIDE SEQUENCE [LARGE SCALE GENOMIC DNA]</scope>
</reference>
<keyword evidence="12" id="KW-1185">Reference proteome</keyword>
<evidence type="ECO:0000256" key="7">
    <source>
        <dbReference type="ARBA" id="ARBA00023136"/>
    </source>
</evidence>
<evidence type="ECO:0000256" key="9">
    <source>
        <dbReference type="ARBA" id="ARBA00023224"/>
    </source>
</evidence>